<accession>A0A6H5GPC6</accession>
<proteinExistence type="predicted"/>
<feature type="compositionally biased region" description="Acidic residues" evidence="1">
    <location>
        <begin position="23"/>
        <end position="34"/>
    </location>
</feature>
<dbReference type="EMBL" id="CADCXU010016841">
    <property type="protein sequence ID" value="CAB0005907.1"/>
    <property type="molecule type" value="Genomic_DNA"/>
</dbReference>
<sequence>TIAASSNMPEQAEVEQKPVEVDSGTDSENDDMPELEPTGKNVLACICSSMST</sequence>
<evidence type="ECO:0000313" key="3">
    <source>
        <dbReference type="Proteomes" id="UP000479000"/>
    </source>
</evidence>
<reference evidence="2 3" key="1">
    <citation type="submission" date="2020-02" db="EMBL/GenBank/DDBJ databases">
        <authorList>
            <person name="Ferguson B K."/>
        </authorList>
    </citation>
    <scope>NUCLEOTIDE SEQUENCE [LARGE SCALE GENOMIC DNA]</scope>
</reference>
<evidence type="ECO:0000313" key="2">
    <source>
        <dbReference type="EMBL" id="CAB0005907.1"/>
    </source>
</evidence>
<evidence type="ECO:0000256" key="1">
    <source>
        <dbReference type="SAM" id="MobiDB-lite"/>
    </source>
</evidence>
<gene>
    <name evidence="2" type="ORF">NTEN_LOCUS11384</name>
</gene>
<dbReference type="Proteomes" id="UP000479000">
    <property type="component" value="Unassembled WGS sequence"/>
</dbReference>
<feature type="region of interest" description="Disordered" evidence="1">
    <location>
        <begin position="1"/>
        <end position="39"/>
    </location>
</feature>
<name>A0A6H5GPC6_9HEMI</name>
<protein>
    <submittedName>
        <fullName evidence="2">Uncharacterized protein</fullName>
    </submittedName>
</protein>
<keyword evidence="3" id="KW-1185">Reference proteome</keyword>
<feature type="non-terminal residue" evidence="2">
    <location>
        <position position="1"/>
    </location>
</feature>
<organism evidence="2 3">
    <name type="scientific">Nesidiocoris tenuis</name>
    <dbReference type="NCBI Taxonomy" id="355587"/>
    <lineage>
        <taxon>Eukaryota</taxon>
        <taxon>Metazoa</taxon>
        <taxon>Ecdysozoa</taxon>
        <taxon>Arthropoda</taxon>
        <taxon>Hexapoda</taxon>
        <taxon>Insecta</taxon>
        <taxon>Pterygota</taxon>
        <taxon>Neoptera</taxon>
        <taxon>Paraneoptera</taxon>
        <taxon>Hemiptera</taxon>
        <taxon>Heteroptera</taxon>
        <taxon>Panheteroptera</taxon>
        <taxon>Cimicomorpha</taxon>
        <taxon>Miridae</taxon>
        <taxon>Dicyphina</taxon>
        <taxon>Nesidiocoris</taxon>
    </lineage>
</organism>
<dbReference type="AlphaFoldDB" id="A0A6H5GPC6"/>